<protein>
    <recommendedName>
        <fullName evidence="7">LIM zinc-binding domain-containing protein</fullName>
    </recommendedName>
</protein>
<evidence type="ECO:0000313" key="9">
    <source>
        <dbReference type="Proteomes" id="UP001172155"/>
    </source>
</evidence>
<dbReference type="GO" id="GO:0030695">
    <property type="term" value="F:GTPase regulator activity"/>
    <property type="evidence" value="ECO:0007669"/>
    <property type="project" value="UniProtKB-ARBA"/>
</dbReference>
<feature type="compositionally biased region" description="Low complexity" evidence="6">
    <location>
        <begin position="345"/>
        <end position="356"/>
    </location>
</feature>
<dbReference type="GO" id="GO:0005634">
    <property type="term" value="C:nucleus"/>
    <property type="evidence" value="ECO:0007669"/>
    <property type="project" value="TreeGrafter"/>
</dbReference>
<feature type="domain" description="LIM zinc-binding" evidence="7">
    <location>
        <begin position="655"/>
        <end position="713"/>
    </location>
</feature>
<dbReference type="FunFam" id="2.10.110.10:FF:000105">
    <property type="entry name" value="Similar to LIM domain-containing protein"/>
    <property type="match status" value="1"/>
</dbReference>
<evidence type="ECO:0000256" key="1">
    <source>
        <dbReference type="ARBA" id="ARBA00022723"/>
    </source>
</evidence>
<feature type="compositionally biased region" description="Polar residues" evidence="6">
    <location>
        <begin position="118"/>
        <end position="130"/>
    </location>
</feature>
<dbReference type="PROSITE" id="PS00478">
    <property type="entry name" value="LIM_DOMAIN_1"/>
    <property type="match status" value="1"/>
</dbReference>
<feature type="compositionally biased region" description="Low complexity" evidence="6">
    <location>
        <begin position="379"/>
        <end position="397"/>
    </location>
</feature>
<dbReference type="SUPFAM" id="SSF57716">
    <property type="entry name" value="Glucocorticoid receptor-like (DNA-binding domain)"/>
    <property type="match status" value="1"/>
</dbReference>
<feature type="compositionally biased region" description="Low complexity" evidence="6">
    <location>
        <begin position="318"/>
        <end position="328"/>
    </location>
</feature>
<feature type="compositionally biased region" description="Gly residues" evidence="6">
    <location>
        <begin position="140"/>
        <end position="154"/>
    </location>
</feature>
<sequence length="774" mass="82931">MAVPRESTFMPTVKCSSCSRQIEISMMGEHICSGPAAAEPVPPMPAASIFDRFALPISLPFGMSGSADKQTRAAPPQVDTSAANRPFMGQQGQLTPVSYSSGSRSVSPKTPIERPNAGRSNDFFTPQIANDSPPPESRRGPGGYGGLGDNGGPFGEPLYPAPAPKKAPNFLERMNTIAPGPLDAGRRPSAASIRRPSNDAANERPGTSASNMSSSFDSSKAVPRAPRKNGYGGFGPPSRDQDEADLDRPNMPNRSETFPRAAASAEAPIRTPSAPSSRPDRFRRPSNASPEQRPTLTSERARRPSRGPDTSRPPPPRTSTIPTPTVPSINLAAEFGIGNPYHAPSESSVSSSSGYSQGERRPSAVSNSSLFSQGERRPSTASSRSSPPRSLASRSGRNASDTSNFDNLMADLQTSMSGPSKSLPLSPLQPPPIEKSGRGRAPARRPAPPSERGYDPRIDPRLSVSPLSPSFDASAFNLSPNDATMIPTVSPDFTPPPSWGRSPEGSTDRSQSRAREPQGLRSQSRPRAPETLRSQSREPERAPSRPREPERAVSRPREPERSRSRSNPREPPARAPSQTRPRPAPAPSSRGDCKACTLPITGKSISSADGRLTGRYHKACFVCFGCKEPFSSSTFYVLDDRPYCENDYHRLNGSLCNHCGVGIEGQYLEDETAKKHHVGCFRCGDCGTVLKDGYFEVAGKAYCEKDAWRRVQQPWMGAGGPGGRRGPGPSSLNPGLPGGPRMGGKPPYGLPSPGNRLAPPRPKMEKRMTRLGMM</sequence>
<dbReference type="CDD" id="cd09397">
    <property type="entry name" value="LIM1_UF1"/>
    <property type="match status" value="1"/>
</dbReference>
<proteinExistence type="predicted"/>
<keyword evidence="2" id="KW-0677">Repeat</keyword>
<dbReference type="GO" id="GO:0046872">
    <property type="term" value="F:metal ion binding"/>
    <property type="evidence" value="ECO:0007669"/>
    <property type="project" value="UniProtKB-KW"/>
</dbReference>
<reference evidence="8" key="1">
    <citation type="submission" date="2023-06" db="EMBL/GenBank/DDBJ databases">
        <title>Genome-scale phylogeny and comparative genomics of the fungal order Sordariales.</title>
        <authorList>
            <consortium name="Lawrence Berkeley National Laboratory"/>
            <person name="Hensen N."/>
            <person name="Bonometti L."/>
            <person name="Westerberg I."/>
            <person name="Brannstrom I.O."/>
            <person name="Guillou S."/>
            <person name="Cros-Aarteil S."/>
            <person name="Calhoun S."/>
            <person name="Haridas S."/>
            <person name="Kuo A."/>
            <person name="Mondo S."/>
            <person name="Pangilinan J."/>
            <person name="Riley R."/>
            <person name="LaButti K."/>
            <person name="Andreopoulos B."/>
            <person name="Lipzen A."/>
            <person name="Chen C."/>
            <person name="Yanf M."/>
            <person name="Daum C."/>
            <person name="Ng V."/>
            <person name="Clum A."/>
            <person name="Steindorff A."/>
            <person name="Ohm R."/>
            <person name="Martin F."/>
            <person name="Silar P."/>
            <person name="Natvig D."/>
            <person name="Lalanne C."/>
            <person name="Gautier V."/>
            <person name="Ament-velasquez S.L."/>
            <person name="Kruys A."/>
            <person name="Hutchinson M.I."/>
            <person name="Powell A.J."/>
            <person name="Barry K."/>
            <person name="Miller A.N."/>
            <person name="Grigoriev I.V."/>
            <person name="Debuchy R."/>
            <person name="Gladieux P."/>
            <person name="Thoren M.H."/>
            <person name="Johannesson H."/>
        </authorList>
    </citation>
    <scope>NUCLEOTIDE SEQUENCE</scope>
    <source>
        <strain evidence="8">SMH3187-1</strain>
    </source>
</reference>
<feature type="compositionally biased region" description="Basic and acidic residues" evidence="6">
    <location>
        <begin position="527"/>
        <end position="572"/>
    </location>
</feature>
<feature type="compositionally biased region" description="Low complexity" evidence="6">
    <location>
        <begin position="415"/>
        <end position="426"/>
    </location>
</feature>
<keyword evidence="4 5" id="KW-0440">LIM domain</keyword>
<evidence type="ECO:0000256" key="3">
    <source>
        <dbReference type="ARBA" id="ARBA00022833"/>
    </source>
</evidence>
<evidence type="ECO:0000313" key="8">
    <source>
        <dbReference type="EMBL" id="KAK0752520.1"/>
    </source>
</evidence>
<evidence type="ECO:0000256" key="2">
    <source>
        <dbReference type="ARBA" id="ARBA00022737"/>
    </source>
</evidence>
<feature type="domain" description="LIM zinc-binding" evidence="7">
    <location>
        <begin position="591"/>
        <end position="654"/>
    </location>
</feature>
<keyword evidence="9" id="KW-1185">Reference proteome</keyword>
<keyword evidence="1 5" id="KW-0479">Metal-binding</keyword>
<dbReference type="Proteomes" id="UP001172155">
    <property type="component" value="Unassembled WGS sequence"/>
</dbReference>
<dbReference type="Pfam" id="PF00412">
    <property type="entry name" value="LIM"/>
    <property type="match status" value="2"/>
</dbReference>
<comment type="caution">
    <text evidence="8">The sequence shown here is derived from an EMBL/GenBank/DDBJ whole genome shotgun (WGS) entry which is preliminary data.</text>
</comment>
<dbReference type="PROSITE" id="PS50023">
    <property type="entry name" value="LIM_DOMAIN_2"/>
    <property type="match status" value="2"/>
</dbReference>
<name>A0AA40KB20_9PEZI</name>
<evidence type="ECO:0000256" key="5">
    <source>
        <dbReference type="PROSITE-ProRule" id="PRU00125"/>
    </source>
</evidence>
<evidence type="ECO:0000256" key="6">
    <source>
        <dbReference type="SAM" id="MobiDB-lite"/>
    </source>
</evidence>
<feature type="region of interest" description="Disordered" evidence="6">
    <location>
        <begin position="66"/>
        <end position="593"/>
    </location>
</feature>
<evidence type="ECO:0000259" key="7">
    <source>
        <dbReference type="PROSITE" id="PS50023"/>
    </source>
</evidence>
<accession>A0AA40KB20</accession>
<gene>
    <name evidence="8" type="ORF">B0T18DRAFT_92053</name>
</gene>
<feature type="region of interest" description="Disordered" evidence="6">
    <location>
        <begin position="715"/>
        <end position="774"/>
    </location>
</feature>
<keyword evidence="3 5" id="KW-0862">Zinc</keyword>
<dbReference type="CDD" id="cd08368">
    <property type="entry name" value="LIM"/>
    <property type="match status" value="1"/>
</dbReference>
<evidence type="ECO:0000256" key="4">
    <source>
        <dbReference type="ARBA" id="ARBA00023038"/>
    </source>
</evidence>
<dbReference type="GO" id="GO:0003712">
    <property type="term" value="F:transcription coregulator activity"/>
    <property type="evidence" value="ECO:0007669"/>
    <property type="project" value="TreeGrafter"/>
</dbReference>
<dbReference type="AlphaFoldDB" id="A0AA40KB20"/>
<dbReference type="Gene3D" id="2.10.110.10">
    <property type="entry name" value="Cysteine Rich Protein"/>
    <property type="match status" value="2"/>
</dbReference>
<feature type="compositionally biased region" description="Low complexity" evidence="6">
    <location>
        <begin position="208"/>
        <end position="219"/>
    </location>
</feature>
<feature type="compositionally biased region" description="Gly residues" evidence="6">
    <location>
        <begin position="717"/>
        <end position="726"/>
    </location>
</feature>
<feature type="compositionally biased region" description="Basic and acidic residues" evidence="6">
    <location>
        <begin position="506"/>
        <end position="518"/>
    </location>
</feature>
<feature type="compositionally biased region" description="Low complexity" evidence="6">
    <location>
        <begin position="98"/>
        <end position="107"/>
    </location>
</feature>
<dbReference type="PANTHER" id="PTHR24205:SF16">
    <property type="entry name" value="GH01042P-RELATED"/>
    <property type="match status" value="1"/>
</dbReference>
<organism evidence="8 9">
    <name type="scientific">Schizothecium vesticola</name>
    <dbReference type="NCBI Taxonomy" id="314040"/>
    <lineage>
        <taxon>Eukaryota</taxon>
        <taxon>Fungi</taxon>
        <taxon>Dikarya</taxon>
        <taxon>Ascomycota</taxon>
        <taxon>Pezizomycotina</taxon>
        <taxon>Sordariomycetes</taxon>
        <taxon>Sordariomycetidae</taxon>
        <taxon>Sordariales</taxon>
        <taxon>Schizotheciaceae</taxon>
        <taxon>Schizothecium</taxon>
    </lineage>
</organism>
<dbReference type="PANTHER" id="PTHR24205">
    <property type="entry name" value="FOUR AND A HALF LIM DOMAINS PROTEIN"/>
    <property type="match status" value="1"/>
</dbReference>
<dbReference type="EMBL" id="JAUKUD010000002">
    <property type="protein sequence ID" value="KAK0752520.1"/>
    <property type="molecule type" value="Genomic_DNA"/>
</dbReference>
<feature type="compositionally biased region" description="Polar residues" evidence="6">
    <location>
        <begin position="287"/>
        <end position="298"/>
    </location>
</feature>
<dbReference type="SMART" id="SM00132">
    <property type="entry name" value="LIM"/>
    <property type="match status" value="2"/>
</dbReference>
<dbReference type="InterPro" id="IPR001781">
    <property type="entry name" value="Znf_LIM"/>
</dbReference>